<comment type="caution">
    <text evidence="2">The sequence shown here is derived from an EMBL/GenBank/DDBJ whole genome shotgun (WGS) entry which is preliminary data.</text>
</comment>
<proteinExistence type="predicted"/>
<sequence length="137" mass="15737">MEKHVREILLSKWVSCYLNSYFSKVHNEEVFFKTKAIMKCTATCLGQGANTVSSAELIEERKKGKIAFLKYDKLVVKENETTNEKRKRETSSSPHSSDIQPKRQQATVPFKANRTNAFDMMRMRSNSLTIAPTSKQQ</sequence>
<evidence type="ECO:0000313" key="2">
    <source>
        <dbReference type="EMBL" id="CAB3261583.1"/>
    </source>
</evidence>
<dbReference type="OrthoDB" id="6059368at2759"/>
<name>A0A8S1BG15_ARCPL</name>
<keyword evidence="3" id="KW-1185">Reference proteome</keyword>
<feature type="compositionally biased region" description="Polar residues" evidence="1">
    <location>
        <begin position="91"/>
        <end position="107"/>
    </location>
</feature>
<dbReference type="AlphaFoldDB" id="A0A8S1BG15"/>
<dbReference type="EMBL" id="CADEBC010000858">
    <property type="protein sequence ID" value="CAB3261583.1"/>
    <property type="molecule type" value="Genomic_DNA"/>
</dbReference>
<feature type="compositionally biased region" description="Basic and acidic residues" evidence="1">
    <location>
        <begin position="79"/>
        <end position="90"/>
    </location>
</feature>
<protein>
    <submittedName>
        <fullName evidence="2">Uncharacterized protein</fullName>
    </submittedName>
</protein>
<feature type="region of interest" description="Disordered" evidence="1">
    <location>
        <begin position="79"/>
        <end position="112"/>
    </location>
</feature>
<organism evidence="2 3">
    <name type="scientific">Arctia plantaginis</name>
    <name type="common">Wood tiger moth</name>
    <name type="synonym">Phalaena plantaginis</name>
    <dbReference type="NCBI Taxonomy" id="874455"/>
    <lineage>
        <taxon>Eukaryota</taxon>
        <taxon>Metazoa</taxon>
        <taxon>Ecdysozoa</taxon>
        <taxon>Arthropoda</taxon>
        <taxon>Hexapoda</taxon>
        <taxon>Insecta</taxon>
        <taxon>Pterygota</taxon>
        <taxon>Neoptera</taxon>
        <taxon>Endopterygota</taxon>
        <taxon>Lepidoptera</taxon>
        <taxon>Glossata</taxon>
        <taxon>Ditrysia</taxon>
        <taxon>Noctuoidea</taxon>
        <taxon>Erebidae</taxon>
        <taxon>Arctiinae</taxon>
        <taxon>Arctia</taxon>
    </lineage>
</organism>
<evidence type="ECO:0000313" key="3">
    <source>
        <dbReference type="Proteomes" id="UP000494106"/>
    </source>
</evidence>
<evidence type="ECO:0000256" key="1">
    <source>
        <dbReference type="SAM" id="MobiDB-lite"/>
    </source>
</evidence>
<reference evidence="2 3" key="1">
    <citation type="submission" date="2020-04" db="EMBL/GenBank/DDBJ databases">
        <authorList>
            <person name="Wallbank WR R."/>
            <person name="Pardo Diaz C."/>
            <person name="Kozak K."/>
            <person name="Martin S."/>
            <person name="Jiggins C."/>
            <person name="Moest M."/>
            <person name="Warren A I."/>
            <person name="Byers J.R.P. K."/>
            <person name="Montejo-Kovacevich G."/>
            <person name="Yen C E."/>
        </authorList>
    </citation>
    <scope>NUCLEOTIDE SEQUENCE [LARGE SCALE GENOMIC DNA]</scope>
</reference>
<dbReference type="Proteomes" id="UP000494106">
    <property type="component" value="Unassembled WGS sequence"/>
</dbReference>
<gene>
    <name evidence="2" type="ORF">APLA_LOCUS17993</name>
</gene>
<accession>A0A8S1BG15</accession>